<dbReference type="EMBL" id="LAZR01055098">
    <property type="protein sequence ID" value="KKK77140.1"/>
    <property type="molecule type" value="Genomic_DNA"/>
</dbReference>
<sequence length="98" mass="11252">IEAISQTETLKKRGAMMERDRTEICKIISEMLDRPDSSGIYPTSMAYTKLEHYIEQERMTAIGWIHARCCVSLDRGNDPRVLEVPELLEQARKDLGVI</sequence>
<gene>
    <name evidence="1" type="ORF">LCGC14_2856630</name>
</gene>
<reference evidence="1" key="1">
    <citation type="journal article" date="2015" name="Nature">
        <title>Complex archaea that bridge the gap between prokaryotes and eukaryotes.</title>
        <authorList>
            <person name="Spang A."/>
            <person name="Saw J.H."/>
            <person name="Jorgensen S.L."/>
            <person name="Zaremba-Niedzwiedzka K."/>
            <person name="Martijn J."/>
            <person name="Lind A.E."/>
            <person name="van Eijk R."/>
            <person name="Schleper C."/>
            <person name="Guy L."/>
            <person name="Ettema T.J."/>
        </authorList>
    </citation>
    <scope>NUCLEOTIDE SEQUENCE</scope>
</reference>
<proteinExistence type="predicted"/>
<protein>
    <submittedName>
        <fullName evidence="1">Uncharacterized protein</fullName>
    </submittedName>
</protein>
<dbReference type="AlphaFoldDB" id="A0A0F8YTN0"/>
<evidence type="ECO:0000313" key="1">
    <source>
        <dbReference type="EMBL" id="KKK77140.1"/>
    </source>
</evidence>
<accession>A0A0F8YTN0</accession>
<name>A0A0F8YTN0_9ZZZZ</name>
<organism evidence="1">
    <name type="scientific">marine sediment metagenome</name>
    <dbReference type="NCBI Taxonomy" id="412755"/>
    <lineage>
        <taxon>unclassified sequences</taxon>
        <taxon>metagenomes</taxon>
        <taxon>ecological metagenomes</taxon>
    </lineage>
</organism>
<comment type="caution">
    <text evidence="1">The sequence shown here is derived from an EMBL/GenBank/DDBJ whole genome shotgun (WGS) entry which is preliminary data.</text>
</comment>
<feature type="non-terminal residue" evidence="1">
    <location>
        <position position="1"/>
    </location>
</feature>